<organism evidence="4 5">
    <name type="scientific">Candidatus Blautia merdigallinarum</name>
    <dbReference type="NCBI Taxonomy" id="2838495"/>
    <lineage>
        <taxon>Bacteria</taxon>
        <taxon>Bacillati</taxon>
        <taxon>Bacillota</taxon>
        <taxon>Clostridia</taxon>
        <taxon>Lachnospirales</taxon>
        <taxon>Lachnospiraceae</taxon>
        <taxon>Blautia</taxon>
    </lineage>
</organism>
<evidence type="ECO:0000313" key="4">
    <source>
        <dbReference type="EMBL" id="HJC11082.1"/>
    </source>
</evidence>
<accession>A0A9D2SK72</accession>
<dbReference type="GO" id="GO:0015628">
    <property type="term" value="P:protein secretion by the type II secretion system"/>
    <property type="evidence" value="ECO:0007669"/>
    <property type="project" value="TreeGrafter"/>
</dbReference>
<gene>
    <name evidence="4" type="ORF">H9935_09780</name>
</gene>
<dbReference type="SMART" id="SM00278">
    <property type="entry name" value="HhH1"/>
    <property type="match status" value="2"/>
</dbReference>
<sequence length="213" mass="23119">MKKIKNYLPMIFLWTLLCLPSCGSGKEEIVIGQSGEVSETENQEAAEKEEEKTEDSDDGRESPSGIWVDVGGAVKNPGVYTLEENARVFQAIEAAGGFTEEADTQYLNQAATVSDGEKILVYTREETQALKEQGVLSDQTAKGNGEAESGKVNINQASLEELQTIPGIGEVRAQAIIDYREETGGFGSIEDIQQVSGIKGKTFEKIEAYITVE</sequence>
<dbReference type="Pfam" id="PF12836">
    <property type="entry name" value="HHH_3"/>
    <property type="match status" value="1"/>
</dbReference>
<dbReference type="InterPro" id="IPR051675">
    <property type="entry name" value="Endo/Exo/Phosphatase_dom_1"/>
</dbReference>
<name>A0A9D2SK72_9FIRM</name>
<dbReference type="SUPFAM" id="SSF47781">
    <property type="entry name" value="RuvA domain 2-like"/>
    <property type="match status" value="1"/>
</dbReference>
<keyword evidence="2" id="KW-0732">Signal</keyword>
<feature type="signal peptide" evidence="2">
    <location>
        <begin position="1"/>
        <end position="23"/>
    </location>
</feature>
<feature type="chain" id="PRO_5039234973" evidence="2">
    <location>
        <begin position="24"/>
        <end position="213"/>
    </location>
</feature>
<dbReference type="InterPro" id="IPR010994">
    <property type="entry name" value="RuvA_2-like"/>
</dbReference>
<dbReference type="InterPro" id="IPR003583">
    <property type="entry name" value="Hlx-hairpin-Hlx_DNA-bd_motif"/>
</dbReference>
<reference evidence="4" key="1">
    <citation type="journal article" date="2021" name="PeerJ">
        <title>Extensive microbial diversity within the chicken gut microbiome revealed by metagenomics and culture.</title>
        <authorList>
            <person name="Gilroy R."/>
            <person name="Ravi A."/>
            <person name="Getino M."/>
            <person name="Pursley I."/>
            <person name="Horton D.L."/>
            <person name="Alikhan N.F."/>
            <person name="Baker D."/>
            <person name="Gharbi K."/>
            <person name="Hall N."/>
            <person name="Watson M."/>
            <person name="Adriaenssens E.M."/>
            <person name="Foster-Nyarko E."/>
            <person name="Jarju S."/>
            <person name="Secka A."/>
            <person name="Antonio M."/>
            <person name="Oren A."/>
            <person name="Chaudhuri R.R."/>
            <person name="La Ragione R."/>
            <person name="Hildebrand F."/>
            <person name="Pallen M.J."/>
        </authorList>
    </citation>
    <scope>NUCLEOTIDE SEQUENCE</scope>
    <source>
        <strain evidence="4">ChiSxjej6B18-287</strain>
    </source>
</reference>
<evidence type="ECO:0000259" key="3">
    <source>
        <dbReference type="SMART" id="SM00278"/>
    </source>
</evidence>
<dbReference type="GO" id="GO:0003677">
    <property type="term" value="F:DNA binding"/>
    <property type="evidence" value="ECO:0007669"/>
    <property type="project" value="InterPro"/>
</dbReference>
<protein>
    <submittedName>
        <fullName evidence="4">Helix-hairpin-helix domain-containing protein</fullName>
    </submittedName>
</protein>
<dbReference type="Proteomes" id="UP000823893">
    <property type="component" value="Unassembled WGS sequence"/>
</dbReference>
<dbReference type="Gene3D" id="3.10.560.10">
    <property type="entry name" value="Outer membrane lipoprotein wza domain like"/>
    <property type="match status" value="1"/>
</dbReference>
<dbReference type="AlphaFoldDB" id="A0A9D2SK72"/>
<dbReference type="Pfam" id="PF10531">
    <property type="entry name" value="SLBB"/>
    <property type="match status" value="1"/>
</dbReference>
<feature type="domain" description="Helix-hairpin-helix DNA-binding motif class 1" evidence="3">
    <location>
        <begin position="190"/>
        <end position="209"/>
    </location>
</feature>
<proteinExistence type="predicted"/>
<dbReference type="InterPro" id="IPR019554">
    <property type="entry name" value="Soluble_ligand-bd"/>
</dbReference>
<reference evidence="4" key="2">
    <citation type="submission" date="2021-04" db="EMBL/GenBank/DDBJ databases">
        <authorList>
            <person name="Gilroy R."/>
        </authorList>
    </citation>
    <scope>NUCLEOTIDE SEQUENCE</scope>
    <source>
        <strain evidence="4">ChiSxjej6B18-287</strain>
    </source>
</reference>
<dbReference type="GO" id="GO:0015627">
    <property type="term" value="C:type II protein secretion system complex"/>
    <property type="evidence" value="ECO:0007669"/>
    <property type="project" value="TreeGrafter"/>
</dbReference>
<evidence type="ECO:0000256" key="2">
    <source>
        <dbReference type="SAM" id="SignalP"/>
    </source>
</evidence>
<evidence type="ECO:0000313" key="5">
    <source>
        <dbReference type="Proteomes" id="UP000823893"/>
    </source>
</evidence>
<dbReference type="NCBIfam" id="TIGR00426">
    <property type="entry name" value="competence protein ComEA helix-hairpin-helix repeat region"/>
    <property type="match status" value="1"/>
</dbReference>
<dbReference type="GO" id="GO:0006281">
    <property type="term" value="P:DNA repair"/>
    <property type="evidence" value="ECO:0007669"/>
    <property type="project" value="InterPro"/>
</dbReference>
<dbReference type="PANTHER" id="PTHR21180">
    <property type="entry name" value="ENDONUCLEASE/EXONUCLEASE/PHOSPHATASE FAMILY DOMAIN-CONTAINING PROTEIN 1"/>
    <property type="match status" value="1"/>
</dbReference>
<dbReference type="EMBL" id="DWWV01000125">
    <property type="protein sequence ID" value="HJC11082.1"/>
    <property type="molecule type" value="Genomic_DNA"/>
</dbReference>
<comment type="caution">
    <text evidence="4">The sequence shown here is derived from an EMBL/GenBank/DDBJ whole genome shotgun (WGS) entry which is preliminary data.</text>
</comment>
<feature type="domain" description="Helix-hairpin-helix DNA-binding motif class 1" evidence="3">
    <location>
        <begin position="160"/>
        <end position="179"/>
    </location>
</feature>
<dbReference type="PANTHER" id="PTHR21180:SF32">
    <property type="entry name" value="ENDONUCLEASE_EXONUCLEASE_PHOSPHATASE FAMILY DOMAIN-CONTAINING PROTEIN 1"/>
    <property type="match status" value="1"/>
</dbReference>
<dbReference type="Gene3D" id="1.10.150.310">
    <property type="entry name" value="Tex RuvX-like domain-like"/>
    <property type="match status" value="1"/>
</dbReference>
<feature type="region of interest" description="Disordered" evidence="1">
    <location>
        <begin position="33"/>
        <end position="68"/>
    </location>
</feature>
<evidence type="ECO:0000256" key="1">
    <source>
        <dbReference type="SAM" id="MobiDB-lite"/>
    </source>
</evidence>
<dbReference type="InterPro" id="IPR004509">
    <property type="entry name" value="Competence_ComEA_HhH"/>
</dbReference>